<evidence type="ECO:0000256" key="6">
    <source>
        <dbReference type="ARBA" id="ARBA00022840"/>
    </source>
</evidence>
<keyword evidence="14" id="KW-1185">Reference proteome</keyword>
<keyword evidence="4" id="KW-0677">Repeat</keyword>
<dbReference type="PROSITE" id="PS00211">
    <property type="entry name" value="ABC_TRANSPORTER_1"/>
    <property type="match status" value="1"/>
</dbReference>
<feature type="transmembrane region" description="Helical" evidence="10">
    <location>
        <begin position="205"/>
        <end position="222"/>
    </location>
</feature>
<feature type="domain" description="ABC transporter" evidence="11">
    <location>
        <begin position="673"/>
        <end position="903"/>
    </location>
</feature>
<feature type="transmembrane region" description="Helical" evidence="10">
    <location>
        <begin position="1178"/>
        <end position="1207"/>
    </location>
</feature>
<feature type="transmembrane region" description="Helical" evidence="10">
    <location>
        <begin position="489"/>
        <end position="510"/>
    </location>
</feature>
<evidence type="ECO:0000259" key="12">
    <source>
        <dbReference type="PROSITE" id="PS50929"/>
    </source>
</evidence>
<dbReference type="Gene3D" id="1.20.1560.10">
    <property type="entry name" value="ABC transporter type 1, transmembrane domain"/>
    <property type="match status" value="2"/>
</dbReference>
<gene>
    <name evidence="13" type="ORF">D9619_011326</name>
</gene>
<dbReference type="PANTHER" id="PTHR24223">
    <property type="entry name" value="ATP-BINDING CASSETTE SUB-FAMILY C"/>
    <property type="match status" value="1"/>
</dbReference>
<feature type="transmembrane region" description="Helical" evidence="10">
    <location>
        <begin position="167"/>
        <end position="184"/>
    </location>
</feature>
<dbReference type="InterPro" id="IPR027417">
    <property type="entry name" value="P-loop_NTPase"/>
</dbReference>
<evidence type="ECO:0000256" key="10">
    <source>
        <dbReference type="SAM" id="Phobius"/>
    </source>
</evidence>
<feature type="domain" description="ABC transporter" evidence="11">
    <location>
        <begin position="1278"/>
        <end position="1515"/>
    </location>
</feature>
<dbReference type="OrthoDB" id="6500128at2759"/>
<dbReference type="InterPro" id="IPR050173">
    <property type="entry name" value="ABC_transporter_C-like"/>
</dbReference>
<dbReference type="CDD" id="cd18596">
    <property type="entry name" value="ABC_6TM_VMR1_D1_like"/>
    <property type="match status" value="1"/>
</dbReference>
<dbReference type="CDD" id="cd03244">
    <property type="entry name" value="ABCC_MRP_domain2"/>
    <property type="match status" value="1"/>
</dbReference>
<feature type="transmembrane region" description="Helical" evidence="10">
    <location>
        <begin position="1001"/>
        <end position="1024"/>
    </location>
</feature>
<accession>A0A8H5BIT4</accession>
<proteinExistence type="predicted"/>
<feature type="transmembrane region" description="Helical" evidence="10">
    <location>
        <begin position="462"/>
        <end position="483"/>
    </location>
</feature>
<evidence type="ECO:0000259" key="11">
    <source>
        <dbReference type="PROSITE" id="PS50893"/>
    </source>
</evidence>
<dbReference type="InterPro" id="IPR011527">
    <property type="entry name" value="ABC1_TM_dom"/>
</dbReference>
<keyword evidence="3 10" id="KW-0812">Transmembrane</keyword>
<evidence type="ECO:0000256" key="4">
    <source>
        <dbReference type="ARBA" id="ARBA00022737"/>
    </source>
</evidence>
<dbReference type="SMART" id="SM00382">
    <property type="entry name" value="AAA"/>
    <property type="match status" value="2"/>
</dbReference>
<evidence type="ECO:0000256" key="3">
    <source>
        <dbReference type="ARBA" id="ARBA00022692"/>
    </source>
</evidence>
<protein>
    <recommendedName>
        <fullName evidence="15">ABC transporter</fullName>
    </recommendedName>
</protein>
<dbReference type="GO" id="GO:0005524">
    <property type="term" value="F:ATP binding"/>
    <property type="evidence" value="ECO:0007669"/>
    <property type="project" value="UniProtKB-KW"/>
</dbReference>
<dbReference type="CDD" id="cd18604">
    <property type="entry name" value="ABC_6TM_VMR1_D2_like"/>
    <property type="match status" value="1"/>
</dbReference>
<dbReference type="PANTHER" id="PTHR24223:SF356">
    <property type="entry name" value="ATP-BINDING CASSETTE TRANSPORTER ABC4"/>
    <property type="match status" value="1"/>
</dbReference>
<keyword evidence="8 10" id="KW-0472">Membrane</keyword>
<dbReference type="SUPFAM" id="SSF90123">
    <property type="entry name" value="ABC transporter transmembrane region"/>
    <property type="match status" value="2"/>
</dbReference>
<evidence type="ECO:0000256" key="7">
    <source>
        <dbReference type="ARBA" id="ARBA00022989"/>
    </source>
</evidence>
<feature type="transmembrane region" description="Helical" evidence="10">
    <location>
        <begin position="1094"/>
        <end position="1116"/>
    </location>
</feature>
<keyword evidence="5" id="KW-0547">Nucleotide-binding</keyword>
<comment type="subcellular location">
    <subcellularLocation>
        <location evidence="1">Membrane</location>
        <topology evidence="1">Multi-pass membrane protein</topology>
    </subcellularLocation>
</comment>
<feature type="transmembrane region" description="Helical" evidence="10">
    <location>
        <begin position="1136"/>
        <end position="1157"/>
    </location>
</feature>
<feature type="transmembrane region" description="Helical" evidence="10">
    <location>
        <begin position="1219"/>
        <end position="1237"/>
    </location>
</feature>
<feature type="region of interest" description="Disordered" evidence="9">
    <location>
        <begin position="395"/>
        <end position="434"/>
    </location>
</feature>
<dbReference type="FunFam" id="1.20.1560.10:FF:000013">
    <property type="entry name" value="ABC transporter C family member 2"/>
    <property type="match status" value="1"/>
</dbReference>
<dbReference type="CDD" id="cd03250">
    <property type="entry name" value="ABCC_MRP_domain1"/>
    <property type="match status" value="1"/>
</dbReference>
<feature type="domain" description="ABC transmembrane type-1" evidence="12">
    <location>
        <begin position="326"/>
        <end position="599"/>
    </location>
</feature>
<evidence type="ECO:0000256" key="2">
    <source>
        <dbReference type="ARBA" id="ARBA00022448"/>
    </source>
</evidence>
<dbReference type="FunFam" id="3.40.50.300:FF:000838">
    <property type="entry name" value="ABC multidrug transporter (Eurofung)"/>
    <property type="match status" value="1"/>
</dbReference>
<dbReference type="Gene3D" id="3.40.50.300">
    <property type="entry name" value="P-loop containing nucleotide triphosphate hydrolases"/>
    <property type="match status" value="2"/>
</dbReference>
<dbReference type="Pfam" id="PF00664">
    <property type="entry name" value="ABC_membrane"/>
    <property type="match status" value="2"/>
</dbReference>
<dbReference type="EMBL" id="JAACJJ010000016">
    <property type="protein sequence ID" value="KAF5324170.1"/>
    <property type="molecule type" value="Genomic_DNA"/>
</dbReference>
<dbReference type="GO" id="GO:0016887">
    <property type="term" value="F:ATP hydrolysis activity"/>
    <property type="evidence" value="ECO:0007669"/>
    <property type="project" value="InterPro"/>
</dbReference>
<feature type="compositionally biased region" description="Polar residues" evidence="9">
    <location>
        <begin position="417"/>
        <end position="433"/>
    </location>
</feature>
<dbReference type="InterPro" id="IPR003593">
    <property type="entry name" value="AAA+_ATPase"/>
</dbReference>
<evidence type="ECO:0008006" key="15">
    <source>
        <dbReference type="Google" id="ProtNLM"/>
    </source>
</evidence>
<feature type="domain" description="ABC transmembrane type-1" evidence="12">
    <location>
        <begin position="965"/>
        <end position="1241"/>
    </location>
</feature>
<dbReference type="InterPro" id="IPR017871">
    <property type="entry name" value="ABC_transporter-like_CS"/>
</dbReference>
<dbReference type="InterPro" id="IPR036640">
    <property type="entry name" value="ABC1_TM_sf"/>
</dbReference>
<evidence type="ECO:0000256" key="1">
    <source>
        <dbReference type="ARBA" id="ARBA00004141"/>
    </source>
</evidence>
<organism evidence="13 14">
    <name type="scientific">Psilocybe cf. subviscida</name>
    <dbReference type="NCBI Taxonomy" id="2480587"/>
    <lineage>
        <taxon>Eukaryota</taxon>
        <taxon>Fungi</taxon>
        <taxon>Dikarya</taxon>
        <taxon>Basidiomycota</taxon>
        <taxon>Agaricomycotina</taxon>
        <taxon>Agaricomycetes</taxon>
        <taxon>Agaricomycetidae</taxon>
        <taxon>Agaricales</taxon>
        <taxon>Agaricineae</taxon>
        <taxon>Strophariaceae</taxon>
        <taxon>Psilocybe</taxon>
    </lineage>
</organism>
<dbReference type="GO" id="GO:0016020">
    <property type="term" value="C:membrane"/>
    <property type="evidence" value="ECO:0007669"/>
    <property type="project" value="UniProtKB-SubCell"/>
</dbReference>
<dbReference type="PROSITE" id="PS50929">
    <property type="entry name" value="ABC_TM1F"/>
    <property type="match status" value="2"/>
</dbReference>
<dbReference type="SUPFAM" id="SSF52540">
    <property type="entry name" value="P-loop containing nucleoside triphosphate hydrolases"/>
    <property type="match status" value="2"/>
</dbReference>
<dbReference type="GO" id="GO:0140359">
    <property type="term" value="F:ABC-type transporter activity"/>
    <property type="evidence" value="ECO:0007669"/>
    <property type="project" value="InterPro"/>
</dbReference>
<dbReference type="Proteomes" id="UP000567179">
    <property type="component" value="Unassembled WGS sequence"/>
</dbReference>
<feature type="transmembrane region" description="Helical" evidence="10">
    <location>
        <begin position="333"/>
        <end position="353"/>
    </location>
</feature>
<keyword evidence="7 10" id="KW-1133">Transmembrane helix</keyword>
<evidence type="ECO:0000256" key="9">
    <source>
        <dbReference type="SAM" id="MobiDB-lite"/>
    </source>
</evidence>
<name>A0A8H5BIT4_9AGAR</name>
<keyword evidence="2" id="KW-0813">Transport</keyword>
<comment type="caution">
    <text evidence="13">The sequence shown here is derived from an EMBL/GenBank/DDBJ whole genome shotgun (WGS) entry which is preliminary data.</text>
</comment>
<feature type="transmembrane region" description="Helical" evidence="10">
    <location>
        <begin position="84"/>
        <end position="105"/>
    </location>
</feature>
<dbReference type="Pfam" id="PF00005">
    <property type="entry name" value="ABC_tran"/>
    <property type="match status" value="2"/>
</dbReference>
<evidence type="ECO:0000313" key="14">
    <source>
        <dbReference type="Proteomes" id="UP000567179"/>
    </source>
</evidence>
<evidence type="ECO:0000256" key="8">
    <source>
        <dbReference type="ARBA" id="ARBA00023136"/>
    </source>
</evidence>
<evidence type="ECO:0000313" key="13">
    <source>
        <dbReference type="EMBL" id="KAF5324170.1"/>
    </source>
</evidence>
<feature type="transmembrane region" description="Helical" evidence="10">
    <location>
        <begin position="959"/>
        <end position="981"/>
    </location>
</feature>
<dbReference type="InterPro" id="IPR003439">
    <property type="entry name" value="ABC_transporter-like_ATP-bd"/>
</dbReference>
<feature type="transmembrane region" description="Helical" evidence="10">
    <location>
        <begin position="24"/>
        <end position="48"/>
    </location>
</feature>
<sequence>MDMEVWDSGQIIAFQPLSRHVEWIVQHTLVIPPILAAFFVLVSVSYAITNAFHSRPSSTTNADDNVRSKSFADTVAHHGGWTRFLLMLFRLLGCLALVSVSAFSLPSCFVSEDAGTDKIYRCPNVWLTFTYVRYPISSLLHSLTPPQIYSSVLGVASLSTTAWASHAAWYNNALLFGTFAVFAYRDLWPLATYTLSPQDAGEGPILWFKISTLFIIAVAVPLCTPRKYVPVDPKEPMAELNTELTCSLLERMFFFYLDSVVRVAARVSHLAPEQMPPLVDRDYSANLEKKSFVHLDPLAQPKRRHVFFGWLRVFRKEFFYLENGPGQDFVRPWFWVVFLFTGALARSLFYYTYMSHGNIITVQSESLLTQLIFQHSLRIRATAGDGFDTKESLQAAQPSDPLADGSAGTEPLEGEATTASESTQTKPLGSQSELSEKQKNLYGKIVNLVTRDVNTIGFAKEVMFLVVEVPLQLTLSIVFLYQILGWSSLVGLAATALLLPVPGYATKLLYNIQKKKMELSDSRVQKVTEVLNVIRMVKLFGWQERMAADIKHARARELAAIFKAKVLNLCIGIVNHSIPSVTMVVTYATYTGIMKQQLTRELSSQLWNIKYFLGHATRGKVSFDRLNDFLTNTELLDAYTSSTDILSRDTYPLVSNDPTLPIGFKKVTFTWSLSGADLSKSRSRRMFRLQVPDELIFKPSCINLITGPTGSGKTAVLMALLGEMHYVPHGPDSWANLPRAAGIAYAAQESWIQNETIRQNILFNKPYDEARYKKVIHQCALTADLEIFEAGDQTEVGEKGVTLSGGQKARVTLARAIYSSAQTLLLDDILAALDVHTAKWIVDNCLRGDLVQGRTVLLVTHNIGLALPIAQQVVSIDASGKITAQDGSKVDASLLPEILDIEDALHSAEKGNESNPGDAATGDTTNGKLVVAEDVTEGHVSWKAMKLFLSSIAGDYPSIFIVVSIFGFIMSEVFFVSQKWFLGFWGSQYEKRDPAQVGVPFYLAVYSGIVLAAGLVDAASKTFYAFGSMRASKKINEFLIKSVLTSTLRWLDETPVSRIITRCTNDMGAVDNLLADDLSTLGYMIVALLTEMGIVVLFAPLYLFPGLAIGAIGVYVGNLYVKAQLSAQRERSNAKAPVIAHITASIAGIVSIRAYGAEEFLKTEARTRIDRHSRISRLMNGLFCWMGVRVDLLGSMYLAGLACYLVYGPYIGASNTGFTLNVATDFSMLLLRLLIFFNKLEIQANSLERIQGFLDIDHEPLSQPSGIPPAAWPTSGDLRVEGLSARYSKNGPKVLHDISFHVKSGERIGIVGRTGSGKSSLTLSLLRGIITEGTVLFDGRRTDELNLDVLRTNITIIPQTPELMSGTLRKNLDPFDQYDDSTLNNALKDVGLYSLQEELGEKKLTLDSDISAGGANVSVGERQIIALARALIPHSRILILDEATSAIDYKTDASIQETLRHRLPADVTVLTIAHRLQSIMDADRIMVLEAGRIAEYDSPSSLLAKSDSKFKALVDGSGDKDALYERNTGFQQ</sequence>
<evidence type="ECO:0000256" key="5">
    <source>
        <dbReference type="ARBA" id="ARBA00022741"/>
    </source>
</evidence>
<reference evidence="13 14" key="1">
    <citation type="journal article" date="2020" name="ISME J.">
        <title>Uncovering the hidden diversity of litter-decomposition mechanisms in mushroom-forming fungi.</title>
        <authorList>
            <person name="Floudas D."/>
            <person name="Bentzer J."/>
            <person name="Ahren D."/>
            <person name="Johansson T."/>
            <person name="Persson P."/>
            <person name="Tunlid A."/>
        </authorList>
    </citation>
    <scope>NUCLEOTIDE SEQUENCE [LARGE SCALE GENOMIC DNA]</scope>
    <source>
        <strain evidence="13 14">CBS 101986</strain>
    </source>
</reference>
<dbReference type="PROSITE" id="PS50893">
    <property type="entry name" value="ABC_TRANSPORTER_2"/>
    <property type="match status" value="2"/>
</dbReference>
<keyword evidence="6" id="KW-0067">ATP-binding</keyword>